<dbReference type="GO" id="GO:0045332">
    <property type="term" value="P:phospholipid translocation"/>
    <property type="evidence" value="ECO:0007669"/>
    <property type="project" value="TreeGrafter"/>
</dbReference>
<dbReference type="SUPFAM" id="SSF56784">
    <property type="entry name" value="HAD-like"/>
    <property type="match status" value="1"/>
</dbReference>
<dbReference type="Gene3D" id="3.40.50.1000">
    <property type="entry name" value="HAD superfamily/HAD-like"/>
    <property type="match status" value="1"/>
</dbReference>
<feature type="signal peptide" evidence="1">
    <location>
        <begin position="1"/>
        <end position="17"/>
    </location>
</feature>
<dbReference type="PANTHER" id="PTHR24092">
    <property type="entry name" value="PROBABLE PHOSPHOLIPID-TRANSPORTING ATPASE"/>
    <property type="match status" value="1"/>
</dbReference>
<dbReference type="InterPro" id="IPR023214">
    <property type="entry name" value="HAD_sf"/>
</dbReference>
<evidence type="ECO:0000313" key="3">
    <source>
        <dbReference type="Proteomes" id="UP000324832"/>
    </source>
</evidence>
<dbReference type="Proteomes" id="UP000324832">
    <property type="component" value="Unassembled WGS sequence"/>
</dbReference>
<reference evidence="2 3" key="1">
    <citation type="submission" date="2017-07" db="EMBL/GenBank/DDBJ databases">
        <authorList>
            <person name="Talla V."/>
            <person name="Backstrom N."/>
        </authorList>
    </citation>
    <scope>NUCLEOTIDE SEQUENCE [LARGE SCALE GENOMIC DNA]</scope>
</reference>
<dbReference type="GO" id="GO:0005802">
    <property type="term" value="C:trans-Golgi network"/>
    <property type="evidence" value="ECO:0007669"/>
    <property type="project" value="TreeGrafter"/>
</dbReference>
<evidence type="ECO:0000313" key="2">
    <source>
        <dbReference type="EMBL" id="VVC97581.1"/>
    </source>
</evidence>
<protein>
    <recommendedName>
        <fullName evidence="4">Cation-transporting P-type ATPase C-terminal domain-containing protein</fullName>
    </recommendedName>
</protein>
<dbReference type="PANTHER" id="PTHR24092:SF5">
    <property type="entry name" value="PHOSPHOLIPID-TRANSPORTING ATPASE"/>
    <property type="match status" value="1"/>
</dbReference>
<accession>A0A5E4QIQ0</accession>
<keyword evidence="1" id="KW-0732">Signal</keyword>
<feature type="chain" id="PRO_5022859211" description="Cation-transporting P-type ATPase C-terminal domain-containing protein" evidence="1">
    <location>
        <begin position="18"/>
        <end position="133"/>
    </location>
</feature>
<dbReference type="GO" id="GO:0005886">
    <property type="term" value="C:plasma membrane"/>
    <property type="evidence" value="ECO:0007669"/>
    <property type="project" value="TreeGrafter"/>
</dbReference>
<proteinExistence type="predicted"/>
<keyword evidence="3" id="KW-1185">Reference proteome</keyword>
<dbReference type="EMBL" id="FZQP02003222">
    <property type="protein sequence ID" value="VVC97581.1"/>
    <property type="molecule type" value="Genomic_DNA"/>
</dbReference>
<gene>
    <name evidence="2" type="ORF">LSINAPIS_LOCUS8824</name>
</gene>
<dbReference type="GO" id="GO:0006890">
    <property type="term" value="P:retrograde vesicle-mediated transport, Golgi to endoplasmic reticulum"/>
    <property type="evidence" value="ECO:0007669"/>
    <property type="project" value="TreeGrafter"/>
</dbReference>
<dbReference type="GO" id="GO:0005768">
    <property type="term" value="C:endosome"/>
    <property type="evidence" value="ECO:0007669"/>
    <property type="project" value="TreeGrafter"/>
</dbReference>
<dbReference type="Pfam" id="PF00702">
    <property type="entry name" value="Hydrolase"/>
    <property type="match status" value="1"/>
</dbReference>
<dbReference type="InterPro" id="IPR036412">
    <property type="entry name" value="HAD-like_sf"/>
</dbReference>
<dbReference type="GO" id="GO:0006897">
    <property type="term" value="P:endocytosis"/>
    <property type="evidence" value="ECO:0007669"/>
    <property type="project" value="TreeGrafter"/>
</dbReference>
<dbReference type="GO" id="GO:0140326">
    <property type="term" value="F:ATPase-coupled intramembrane lipid transporter activity"/>
    <property type="evidence" value="ECO:0007669"/>
    <property type="project" value="TreeGrafter"/>
</dbReference>
<dbReference type="AlphaFoldDB" id="A0A5E4QIQ0"/>
<evidence type="ECO:0008006" key="4">
    <source>
        <dbReference type="Google" id="ProtNLM"/>
    </source>
</evidence>
<name>A0A5E4QIQ0_9NEOP</name>
<evidence type="ECO:0000256" key="1">
    <source>
        <dbReference type="SAM" id="SignalP"/>
    </source>
</evidence>
<organism evidence="2 3">
    <name type="scientific">Leptidea sinapis</name>
    <dbReference type="NCBI Taxonomy" id="189913"/>
    <lineage>
        <taxon>Eukaryota</taxon>
        <taxon>Metazoa</taxon>
        <taxon>Ecdysozoa</taxon>
        <taxon>Arthropoda</taxon>
        <taxon>Hexapoda</taxon>
        <taxon>Insecta</taxon>
        <taxon>Pterygota</taxon>
        <taxon>Neoptera</taxon>
        <taxon>Endopterygota</taxon>
        <taxon>Lepidoptera</taxon>
        <taxon>Glossata</taxon>
        <taxon>Ditrysia</taxon>
        <taxon>Papilionoidea</taxon>
        <taxon>Pieridae</taxon>
        <taxon>Dismorphiinae</taxon>
        <taxon>Leptidea</taxon>
    </lineage>
</organism>
<sequence>MLHCGLTLLGLTGTALCIARSLNLGGGTRWVAAPECRLRTDSYRLLTMLQGAPHTDLILEGETLEVCLRSYEEEFVDVLRECSGVVVARCSPTQKARVAALLRARGLVVAAVGDGGNDVAMIQEADIACAAWR</sequence>